<proteinExistence type="inferred from homology"/>
<sequence length="271" mass="30008">MVTPDQTGVVSSAMNARTIGSGSETIVLAHGFGTDQTIWDKVVPLLAQHYRVVVFDWPFCGALKQRTMFDPLKYCSFEPFADDVISLMDELEVESSTFIGHSMSAMIGCIASLKRPHLFTRLILLCASPRYLNVEGYEGGFRNSDVEGLLAAIESDYESWVSGFTSIAIDPNDVVSREKFRELLLSMGGDVALPLAKTVFCSDHRDLLEKVEIPCTIVQTSNDMAVPRSVGLYLEKKIKGKSNLEFIDTIGHFPQLTAHLKLVEVIKRALI</sequence>
<dbReference type="PANTHER" id="PTHR43039">
    <property type="entry name" value="ESTERASE-RELATED"/>
    <property type="match status" value="1"/>
</dbReference>
<comment type="similarity">
    <text evidence="1">Belongs to the AB hydrolase superfamily.</text>
</comment>
<dbReference type="OrthoDB" id="408373at2759"/>
<feature type="domain" description="AB hydrolase-1" evidence="3">
    <location>
        <begin position="25"/>
        <end position="257"/>
    </location>
</feature>
<keyword evidence="5" id="KW-1185">Reference proteome</keyword>
<organism evidence="4 5">
    <name type="scientific">Senna tora</name>
    <dbReference type="NCBI Taxonomy" id="362788"/>
    <lineage>
        <taxon>Eukaryota</taxon>
        <taxon>Viridiplantae</taxon>
        <taxon>Streptophyta</taxon>
        <taxon>Embryophyta</taxon>
        <taxon>Tracheophyta</taxon>
        <taxon>Spermatophyta</taxon>
        <taxon>Magnoliopsida</taxon>
        <taxon>eudicotyledons</taxon>
        <taxon>Gunneridae</taxon>
        <taxon>Pentapetalae</taxon>
        <taxon>rosids</taxon>
        <taxon>fabids</taxon>
        <taxon>Fabales</taxon>
        <taxon>Fabaceae</taxon>
        <taxon>Caesalpinioideae</taxon>
        <taxon>Cassia clade</taxon>
        <taxon>Senna</taxon>
    </lineage>
</organism>
<gene>
    <name evidence="4" type="ORF">G2W53_034780</name>
</gene>
<name>A0A834T0W3_9FABA</name>
<dbReference type="FunFam" id="3.40.50.1820:FF:000042">
    <property type="entry name" value="probable strigolactone esterase DAD2"/>
    <property type="match status" value="1"/>
</dbReference>
<dbReference type="SUPFAM" id="SSF53474">
    <property type="entry name" value="alpha/beta-Hydrolases"/>
    <property type="match status" value="1"/>
</dbReference>
<evidence type="ECO:0000313" key="4">
    <source>
        <dbReference type="EMBL" id="KAF7813804.1"/>
    </source>
</evidence>
<dbReference type="Gene3D" id="3.40.50.1820">
    <property type="entry name" value="alpha/beta hydrolase"/>
    <property type="match status" value="1"/>
</dbReference>
<accession>A0A834T0W3</accession>
<dbReference type="Proteomes" id="UP000634136">
    <property type="component" value="Unassembled WGS sequence"/>
</dbReference>
<keyword evidence="2" id="KW-0378">Hydrolase</keyword>
<dbReference type="AlphaFoldDB" id="A0A834T0W3"/>
<dbReference type="InterPro" id="IPR000073">
    <property type="entry name" value="AB_hydrolase_1"/>
</dbReference>
<comment type="caution">
    <text evidence="4">The sequence shown here is derived from an EMBL/GenBank/DDBJ whole genome shotgun (WGS) entry which is preliminary data.</text>
</comment>
<dbReference type="EMBL" id="JAAIUW010000010">
    <property type="protein sequence ID" value="KAF7813804.1"/>
    <property type="molecule type" value="Genomic_DNA"/>
</dbReference>
<dbReference type="InterPro" id="IPR029058">
    <property type="entry name" value="AB_hydrolase_fold"/>
</dbReference>
<evidence type="ECO:0000313" key="5">
    <source>
        <dbReference type="Proteomes" id="UP000634136"/>
    </source>
</evidence>
<evidence type="ECO:0000259" key="3">
    <source>
        <dbReference type="Pfam" id="PF00561"/>
    </source>
</evidence>
<evidence type="ECO:0000256" key="2">
    <source>
        <dbReference type="ARBA" id="ARBA00022801"/>
    </source>
</evidence>
<evidence type="ECO:0000256" key="1">
    <source>
        <dbReference type="ARBA" id="ARBA00008645"/>
    </source>
</evidence>
<reference evidence="4" key="1">
    <citation type="submission" date="2020-09" db="EMBL/GenBank/DDBJ databases">
        <title>Genome-Enabled Discovery of Anthraquinone Biosynthesis in Senna tora.</title>
        <authorList>
            <person name="Kang S.-H."/>
            <person name="Pandey R.P."/>
            <person name="Lee C.-M."/>
            <person name="Sim J.-S."/>
            <person name="Jeong J.-T."/>
            <person name="Choi B.-S."/>
            <person name="Jung M."/>
            <person name="Ginzburg D."/>
            <person name="Zhao K."/>
            <person name="Won S.Y."/>
            <person name="Oh T.-J."/>
            <person name="Yu Y."/>
            <person name="Kim N.-H."/>
            <person name="Lee O.R."/>
            <person name="Lee T.-H."/>
            <person name="Bashyal P."/>
            <person name="Kim T.-S."/>
            <person name="Lee W.-H."/>
            <person name="Kawkins C."/>
            <person name="Kim C.-K."/>
            <person name="Kim J.S."/>
            <person name="Ahn B.O."/>
            <person name="Rhee S.Y."/>
            <person name="Sohng J.K."/>
        </authorList>
    </citation>
    <scope>NUCLEOTIDE SEQUENCE</scope>
    <source>
        <tissue evidence="4">Leaf</tissue>
    </source>
</reference>
<protein>
    <submittedName>
        <fullName evidence="4">Putative strigolactone esterase DAD2</fullName>
    </submittedName>
</protein>
<dbReference type="Pfam" id="PF00561">
    <property type="entry name" value="Abhydrolase_1"/>
    <property type="match status" value="1"/>
</dbReference>
<dbReference type="GO" id="GO:0016787">
    <property type="term" value="F:hydrolase activity"/>
    <property type="evidence" value="ECO:0007669"/>
    <property type="project" value="UniProtKB-KW"/>
</dbReference>